<comment type="caution">
    <text evidence="4">The sequence shown here is derived from an EMBL/GenBank/DDBJ whole genome shotgun (WGS) entry which is preliminary data.</text>
</comment>
<protein>
    <recommendedName>
        <fullName evidence="3">Urease accessory protein UreD</fullName>
    </recommendedName>
</protein>
<evidence type="ECO:0000256" key="3">
    <source>
        <dbReference type="HAMAP-Rule" id="MF_01384"/>
    </source>
</evidence>
<evidence type="ECO:0000313" key="4">
    <source>
        <dbReference type="EMBL" id="TQL17800.1"/>
    </source>
</evidence>
<comment type="subcellular location">
    <subcellularLocation>
        <location evidence="3">Cytoplasm</location>
    </subcellularLocation>
</comment>
<gene>
    <name evidence="3" type="primary">ureD</name>
    <name evidence="4" type="ORF">FBY58_1405</name>
</gene>
<reference evidence="4 5" key="1">
    <citation type="submission" date="2019-06" db="EMBL/GenBank/DDBJ databases">
        <title>Genome sequencing of Zymomonas mobilis strains for genetic engineering and biofuel applications.</title>
        <authorList>
            <person name="Teravest M."/>
        </authorList>
    </citation>
    <scope>NUCLEOTIDE SEQUENCE [LARGE SCALE GENOMIC DNA]</scope>
    <source>
        <strain evidence="4 5">AN0101</strain>
    </source>
</reference>
<dbReference type="EMBL" id="VFOF01000001">
    <property type="protein sequence ID" value="TQL17800.1"/>
    <property type="molecule type" value="Genomic_DNA"/>
</dbReference>
<dbReference type="HAMAP" id="MF_01384">
    <property type="entry name" value="UreD"/>
    <property type="match status" value="1"/>
</dbReference>
<dbReference type="InterPro" id="IPR002669">
    <property type="entry name" value="UreD"/>
</dbReference>
<name>A0A542W2J3_ZYMMB</name>
<keyword evidence="3" id="KW-0963">Cytoplasm</keyword>
<dbReference type="AlphaFoldDB" id="A0A542W2J3"/>
<dbReference type="OrthoDB" id="9798842at2"/>
<dbReference type="Pfam" id="PF01774">
    <property type="entry name" value="UreD"/>
    <property type="match status" value="1"/>
</dbReference>
<dbReference type="GO" id="GO:0005737">
    <property type="term" value="C:cytoplasm"/>
    <property type="evidence" value="ECO:0007669"/>
    <property type="project" value="UniProtKB-SubCell"/>
</dbReference>
<comment type="subunit">
    <text evidence="3">UreD, UreF and UreG form a complex that acts as a GTP-hydrolysis-dependent molecular chaperone, activating the urease apoprotein by helping to assemble the nickel containing metallocenter of UreC. The UreE protein probably delivers the nickel.</text>
</comment>
<accession>A0A542W2J3</accession>
<proteinExistence type="inferred from homology"/>
<dbReference type="RefSeq" id="WP_141920202.1">
    <property type="nucleotide sequence ID" value="NZ_VFOF01000001.1"/>
</dbReference>
<sequence length="277" mass="31358">MVNNGTNTLQRALGKFALEVQASTKASRLASLRQEGCCRLLFPYPKDHILEAVTVNISGGIAAGDQIEGFLQCHPNAHLLVTSQAAERIYKARSTDKAATVNTECKIAENAILEWLPHSSIFFDGSKIQRKFAVDMADSSEFLFLESRIFGRQAFNESASHISFYDRLSIRRGNKLIMEDIIQLDTINRRLLSLKAVSQGRPVLSTLVWVSPLAEEKLAELRPLLPNDHNSEFAASAWNHMLVIRSLSSNGRENEKQWRRLLHFIRHNRSEPSTWRF</sequence>
<evidence type="ECO:0000313" key="5">
    <source>
        <dbReference type="Proteomes" id="UP000316887"/>
    </source>
</evidence>
<comment type="similarity">
    <text evidence="1 3">Belongs to the UreD family.</text>
</comment>
<organism evidence="4 5">
    <name type="scientific">Zymomonas mobilis</name>
    <dbReference type="NCBI Taxonomy" id="542"/>
    <lineage>
        <taxon>Bacteria</taxon>
        <taxon>Pseudomonadati</taxon>
        <taxon>Pseudomonadota</taxon>
        <taxon>Alphaproteobacteria</taxon>
        <taxon>Sphingomonadales</taxon>
        <taxon>Zymomonadaceae</taxon>
        <taxon>Zymomonas</taxon>
    </lineage>
</organism>
<evidence type="ECO:0000256" key="1">
    <source>
        <dbReference type="ARBA" id="ARBA00007177"/>
    </source>
</evidence>
<dbReference type="PANTHER" id="PTHR33643:SF1">
    <property type="entry name" value="UREASE ACCESSORY PROTEIN D"/>
    <property type="match status" value="1"/>
</dbReference>
<dbReference type="Proteomes" id="UP000316887">
    <property type="component" value="Unassembled WGS sequence"/>
</dbReference>
<keyword evidence="2 3" id="KW-0143">Chaperone</keyword>
<evidence type="ECO:0000256" key="2">
    <source>
        <dbReference type="ARBA" id="ARBA00023186"/>
    </source>
</evidence>
<keyword evidence="3" id="KW-0996">Nickel insertion</keyword>
<dbReference type="GO" id="GO:0016151">
    <property type="term" value="F:nickel cation binding"/>
    <property type="evidence" value="ECO:0007669"/>
    <property type="project" value="UniProtKB-UniRule"/>
</dbReference>
<comment type="function">
    <text evidence="3">Required for maturation of urease via the functional incorporation of the urease nickel metallocenter.</text>
</comment>
<dbReference type="PANTHER" id="PTHR33643">
    <property type="entry name" value="UREASE ACCESSORY PROTEIN D"/>
    <property type="match status" value="1"/>
</dbReference>